<dbReference type="InterPro" id="IPR001357">
    <property type="entry name" value="BRCT_dom"/>
</dbReference>
<evidence type="ECO:0000256" key="6">
    <source>
        <dbReference type="ARBA" id="ARBA00022723"/>
    </source>
</evidence>
<comment type="similarity">
    <text evidence="3 13">Belongs to the DNA polymerase type-X family.</text>
</comment>
<comment type="function">
    <text evidence="13">DNA polymerase that functions in several pathways of DNA repair. Involved in base excision repair (BER) responsible for repair of lesions that give rise to abasic (AP) sites in DNA. Also contributes to DNA double-strand break repair by non-homologous end joining and homologous recombination. Has both template-dependent and template-independent (terminal transferase) DNA polymerase activities. Has also a 5'-deoxyribose-5-phosphate lyase (dRP lyase) activity.</text>
</comment>
<keyword evidence="16" id="KW-1185">Reference proteome</keyword>
<dbReference type="InterPro" id="IPR002008">
    <property type="entry name" value="DNA_pol_X_beta-like"/>
</dbReference>
<evidence type="ECO:0000313" key="16">
    <source>
        <dbReference type="Proteomes" id="UP000789706"/>
    </source>
</evidence>
<evidence type="ECO:0000256" key="8">
    <source>
        <dbReference type="ARBA" id="ARBA00022932"/>
    </source>
</evidence>
<dbReference type="InterPro" id="IPR022312">
    <property type="entry name" value="DNA_pol_X"/>
</dbReference>
<comment type="catalytic activity">
    <reaction evidence="12 13">
        <text>DNA(n) + a 2'-deoxyribonucleoside 5'-triphosphate = DNA(n+1) + diphosphate</text>
        <dbReference type="Rhea" id="RHEA:22508"/>
        <dbReference type="Rhea" id="RHEA-COMP:17339"/>
        <dbReference type="Rhea" id="RHEA-COMP:17340"/>
        <dbReference type="ChEBI" id="CHEBI:33019"/>
        <dbReference type="ChEBI" id="CHEBI:61560"/>
        <dbReference type="ChEBI" id="CHEBI:173112"/>
        <dbReference type="EC" id="2.7.7.7"/>
    </reaction>
</comment>
<name>A0A9N9BLH3_9GLOM</name>
<dbReference type="Gene3D" id="1.10.150.110">
    <property type="entry name" value="DNA polymerase beta, N-terminal domain-like"/>
    <property type="match status" value="1"/>
</dbReference>
<dbReference type="GO" id="GO:0006303">
    <property type="term" value="P:double-strand break repair via nonhomologous end joining"/>
    <property type="evidence" value="ECO:0007669"/>
    <property type="project" value="TreeGrafter"/>
</dbReference>
<evidence type="ECO:0000256" key="3">
    <source>
        <dbReference type="ARBA" id="ARBA00008323"/>
    </source>
</evidence>
<dbReference type="InterPro" id="IPR029398">
    <property type="entry name" value="PolB_thumb"/>
</dbReference>
<dbReference type="SUPFAM" id="SSF81585">
    <property type="entry name" value="PsbU/PolX domain-like"/>
    <property type="match status" value="1"/>
</dbReference>
<dbReference type="PANTHER" id="PTHR11276">
    <property type="entry name" value="DNA POLYMERASE TYPE-X FAMILY MEMBER"/>
    <property type="match status" value="1"/>
</dbReference>
<keyword evidence="7 13" id="KW-0227">DNA damage</keyword>
<evidence type="ECO:0000256" key="4">
    <source>
        <dbReference type="ARBA" id="ARBA00022679"/>
    </source>
</evidence>
<comment type="cofactor">
    <cofactor evidence="1">
        <name>Mn(2+)</name>
        <dbReference type="ChEBI" id="CHEBI:29035"/>
    </cofactor>
</comment>
<evidence type="ECO:0000256" key="12">
    <source>
        <dbReference type="ARBA" id="ARBA00049244"/>
    </source>
</evidence>
<keyword evidence="9 13" id="KW-0234">DNA repair</keyword>
<sequence length="485" mass="56545">MDTYQTAVINSIELLKDFAFINTGYNWKFFIISAKIPNDKFERLKDQIIHHHGKIVDKTENADLILTALRSLSRIRRNLDLESFNKPIICIDWVEACHSANKRLPYNGYIIAYNPDYEEPTTDESIEIGEEKSIEVGEEERYEVHCSDLEEKELDPRFLNTRYLCFRPTPLYPKFNKELIELLEELEKVRRLNNEQPNVLAYRRAIAALKAYPRELESYQEARKIIGIGAKIGRVIKTYMETGTIPEVEEIKQDEKFQILDLFSHSFGVGYKTATAWYLKGYRTIEDCKKDPKLNNMQKIGLELYDDLQKKMSRKDVEEIFGIFEREVKDALGHECIITPVGGYRRGKEFNGDFDVIISHPVEEMTKYILKSIVERLKEKGFITDIFWYGEPSAKDKIPPSTMIKRIDIIIASRSQYATALVGWTGSRLFLRSLKDYARKEKEMILASHGLFHNTFPRQKIDTSTEEDVFKILGVPWVDPTFRNC</sequence>
<reference evidence="15" key="1">
    <citation type="submission" date="2021-06" db="EMBL/GenBank/DDBJ databases">
        <authorList>
            <person name="Kallberg Y."/>
            <person name="Tangrot J."/>
            <person name="Rosling A."/>
        </authorList>
    </citation>
    <scope>NUCLEOTIDE SEQUENCE</scope>
    <source>
        <strain evidence="15">AZ414A</strain>
    </source>
</reference>
<dbReference type="Pfam" id="PF16589">
    <property type="entry name" value="BRCT_2"/>
    <property type="match status" value="1"/>
</dbReference>
<evidence type="ECO:0000256" key="2">
    <source>
        <dbReference type="ARBA" id="ARBA00004123"/>
    </source>
</evidence>
<dbReference type="FunFam" id="3.30.210.10:FF:000005">
    <property type="entry name" value="DNA polymerase IV"/>
    <property type="match status" value="1"/>
</dbReference>
<evidence type="ECO:0000256" key="10">
    <source>
        <dbReference type="ARBA" id="ARBA00023239"/>
    </source>
</evidence>
<dbReference type="Proteomes" id="UP000789706">
    <property type="component" value="Unassembled WGS sequence"/>
</dbReference>
<dbReference type="InterPro" id="IPR043519">
    <property type="entry name" value="NT_sf"/>
</dbReference>
<dbReference type="EC" id="2.7.7.7" evidence="13"/>
<dbReference type="PROSITE" id="PS50172">
    <property type="entry name" value="BRCT"/>
    <property type="match status" value="1"/>
</dbReference>
<dbReference type="InterPro" id="IPR037160">
    <property type="entry name" value="DNA_Pol_thumb_sf"/>
</dbReference>
<dbReference type="GO" id="GO:0046872">
    <property type="term" value="F:metal ion binding"/>
    <property type="evidence" value="ECO:0007669"/>
    <property type="project" value="UniProtKB-UniRule"/>
</dbReference>
<dbReference type="GO" id="GO:0003677">
    <property type="term" value="F:DNA binding"/>
    <property type="evidence" value="ECO:0007669"/>
    <property type="project" value="UniProtKB-UniRule"/>
</dbReference>
<dbReference type="Pfam" id="PF10391">
    <property type="entry name" value="DNA_pol_lambd_f"/>
    <property type="match status" value="1"/>
</dbReference>
<keyword evidence="5 13" id="KW-0548">Nucleotidyltransferase</keyword>
<dbReference type="SMART" id="SM00483">
    <property type="entry name" value="POLXc"/>
    <property type="match status" value="1"/>
</dbReference>
<dbReference type="Gene3D" id="1.10.150.20">
    <property type="entry name" value="5' to 3' exonuclease, C-terminal subdomain"/>
    <property type="match status" value="1"/>
</dbReference>
<evidence type="ECO:0000256" key="11">
    <source>
        <dbReference type="ARBA" id="ARBA00023242"/>
    </source>
</evidence>
<protein>
    <recommendedName>
        <fullName evidence="13">DNA polymerase</fullName>
        <ecNumber evidence="13">2.7.7.7</ecNumber>
    </recommendedName>
</protein>
<dbReference type="Gene3D" id="3.30.210.10">
    <property type="entry name" value="DNA polymerase, thumb domain"/>
    <property type="match status" value="1"/>
</dbReference>
<evidence type="ECO:0000256" key="1">
    <source>
        <dbReference type="ARBA" id="ARBA00001936"/>
    </source>
</evidence>
<keyword evidence="4 13" id="KW-0808">Transferase</keyword>
<comment type="caution">
    <text evidence="15">The sequence shown here is derived from an EMBL/GenBank/DDBJ whole genome shotgun (WGS) entry which is preliminary data.</text>
</comment>
<keyword evidence="8 13" id="KW-0239">DNA-directed DNA polymerase</keyword>
<dbReference type="InterPro" id="IPR036420">
    <property type="entry name" value="BRCT_dom_sf"/>
</dbReference>
<evidence type="ECO:0000259" key="14">
    <source>
        <dbReference type="PROSITE" id="PS50172"/>
    </source>
</evidence>
<gene>
    <name evidence="15" type="ORF">DEBURN_LOCUS8058</name>
</gene>
<keyword evidence="10" id="KW-0456">Lyase</keyword>
<evidence type="ECO:0000256" key="5">
    <source>
        <dbReference type="ARBA" id="ARBA00022695"/>
    </source>
</evidence>
<evidence type="ECO:0000256" key="7">
    <source>
        <dbReference type="ARBA" id="ARBA00022763"/>
    </source>
</evidence>
<comment type="subcellular location">
    <subcellularLocation>
        <location evidence="2 13">Nucleus</location>
    </subcellularLocation>
</comment>
<dbReference type="Pfam" id="PF14716">
    <property type="entry name" value="HHH_8"/>
    <property type="match status" value="1"/>
</dbReference>
<organism evidence="15 16">
    <name type="scientific">Diversispora eburnea</name>
    <dbReference type="NCBI Taxonomy" id="1213867"/>
    <lineage>
        <taxon>Eukaryota</taxon>
        <taxon>Fungi</taxon>
        <taxon>Fungi incertae sedis</taxon>
        <taxon>Mucoromycota</taxon>
        <taxon>Glomeromycotina</taxon>
        <taxon>Glomeromycetes</taxon>
        <taxon>Diversisporales</taxon>
        <taxon>Diversisporaceae</taxon>
        <taxon>Diversispora</taxon>
    </lineage>
</organism>
<dbReference type="EMBL" id="CAJVPK010001095">
    <property type="protein sequence ID" value="CAG8570542.1"/>
    <property type="molecule type" value="Genomic_DNA"/>
</dbReference>
<dbReference type="InterPro" id="IPR010996">
    <property type="entry name" value="HHH_MUS81"/>
</dbReference>
<dbReference type="InterPro" id="IPR018944">
    <property type="entry name" value="DNA_pol_lambd_fingers_domain"/>
</dbReference>
<feature type="domain" description="BRCT" evidence="14">
    <location>
        <begin position="10"/>
        <end position="111"/>
    </location>
</feature>
<evidence type="ECO:0000313" key="15">
    <source>
        <dbReference type="EMBL" id="CAG8570542.1"/>
    </source>
</evidence>
<keyword evidence="6" id="KW-0479">Metal-binding</keyword>
<dbReference type="SUPFAM" id="SSF52113">
    <property type="entry name" value="BRCT domain"/>
    <property type="match status" value="1"/>
</dbReference>
<keyword evidence="11 13" id="KW-0539">Nucleus</keyword>
<accession>A0A9N9BLH3</accession>
<dbReference type="Gene3D" id="3.40.50.10190">
    <property type="entry name" value="BRCT domain"/>
    <property type="match status" value="1"/>
</dbReference>
<dbReference type="InterPro" id="IPR027421">
    <property type="entry name" value="DNA_pol_lamdba_lyase_dom_sf"/>
</dbReference>
<dbReference type="GO" id="GO:0016829">
    <property type="term" value="F:lyase activity"/>
    <property type="evidence" value="ECO:0007669"/>
    <property type="project" value="UniProtKB-KW"/>
</dbReference>
<dbReference type="FunFam" id="1.10.150.110:FF:000005">
    <property type="entry name" value="DNA polymerase POL4"/>
    <property type="match status" value="1"/>
</dbReference>
<evidence type="ECO:0000256" key="9">
    <source>
        <dbReference type="ARBA" id="ARBA00023204"/>
    </source>
</evidence>
<dbReference type="GO" id="GO:0005634">
    <property type="term" value="C:nucleus"/>
    <property type="evidence" value="ECO:0007669"/>
    <property type="project" value="UniProtKB-SubCell"/>
</dbReference>
<dbReference type="SUPFAM" id="SSF81301">
    <property type="entry name" value="Nucleotidyltransferase"/>
    <property type="match status" value="1"/>
</dbReference>
<dbReference type="SUPFAM" id="SSF47802">
    <property type="entry name" value="DNA polymerase beta, N-terminal domain-like"/>
    <property type="match status" value="1"/>
</dbReference>
<dbReference type="AlphaFoldDB" id="A0A9N9BLH3"/>
<dbReference type="FunFam" id="1.10.150.20:FF:000010">
    <property type="entry name" value="DNA polymerase lambda"/>
    <property type="match status" value="1"/>
</dbReference>
<dbReference type="Pfam" id="PF14792">
    <property type="entry name" value="DNA_pol_B_palm"/>
    <property type="match status" value="1"/>
</dbReference>
<dbReference type="Pfam" id="PF14791">
    <property type="entry name" value="DNA_pol_B_thumb"/>
    <property type="match status" value="1"/>
</dbReference>
<dbReference type="PRINTS" id="PR00870">
    <property type="entry name" value="DNAPOLXBETA"/>
</dbReference>
<dbReference type="InterPro" id="IPR002054">
    <property type="entry name" value="DNA-dir_DNA_pol_X"/>
</dbReference>
<dbReference type="PRINTS" id="PR00869">
    <property type="entry name" value="DNAPOLX"/>
</dbReference>
<evidence type="ECO:0000256" key="13">
    <source>
        <dbReference type="RuleBase" id="RU366014"/>
    </source>
</evidence>
<dbReference type="Gene3D" id="3.30.460.10">
    <property type="entry name" value="Beta Polymerase, domain 2"/>
    <property type="match status" value="1"/>
</dbReference>
<dbReference type="InterPro" id="IPR028207">
    <property type="entry name" value="DNA_pol_B_palm_palm"/>
</dbReference>
<dbReference type="GO" id="GO:0003887">
    <property type="term" value="F:DNA-directed DNA polymerase activity"/>
    <property type="evidence" value="ECO:0007669"/>
    <property type="project" value="UniProtKB-UniRule"/>
</dbReference>
<dbReference type="OrthoDB" id="205514at2759"/>
<dbReference type="PANTHER" id="PTHR11276:SF29">
    <property type="entry name" value="DNA POLYMERASE TYPE-X FAMILY PROTEIN POL4"/>
    <property type="match status" value="1"/>
</dbReference>
<dbReference type="CDD" id="cd00141">
    <property type="entry name" value="NT_POLXc"/>
    <property type="match status" value="1"/>
</dbReference>
<proteinExistence type="inferred from homology"/>